<accession>F7BWQ0</accession>
<dbReference type="AlphaFoldDB" id="F7BWQ0"/>
<evidence type="ECO:0000259" key="5">
    <source>
        <dbReference type="SMART" id="SM00210"/>
    </source>
</evidence>
<gene>
    <name evidence="6 8 9" type="primary">tspear</name>
</gene>
<name>F7BWQ0_XENTR</name>
<dbReference type="Xenbase" id="XB-GENE-6050978">
    <property type="gene designation" value="tspear"/>
</dbReference>
<dbReference type="ExpressionAtlas" id="F7BWQ0">
    <property type="expression patterns" value="baseline and differential"/>
</dbReference>
<dbReference type="OrthoDB" id="408373at2759"/>
<dbReference type="InterPro" id="IPR048287">
    <property type="entry name" value="TSPN-like_N"/>
</dbReference>
<reference evidence="6" key="2">
    <citation type="submission" date="2011-06" db="UniProtKB">
        <authorList>
            <consortium name="Ensembl"/>
        </authorList>
    </citation>
    <scope>IDENTIFICATION</scope>
</reference>
<dbReference type="InterPro" id="IPR005492">
    <property type="entry name" value="EPTP"/>
</dbReference>
<reference evidence="8" key="3">
    <citation type="submission" date="2025-04" db="UniProtKB">
        <authorList>
            <consortium name="RefSeq"/>
        </authorList>
    </citation>
    <scope>IDENTIFICATION</scope>
    <source>
        <strain evidence="8">Nigerian</strain>
        <tissue evidence="8">Liver and blood</tissue>
    </source>
</reference>
<dbReference type="InterPro" id="IPR013320">
    <property type="entry name" value="ConA-like_dom_sf"/>
</dbReference>
<dbReference type="Gene3D" id="2.60.120.200">
    <property type="match status" value="1"/>
</dbReference>
<evidence type="ECO:0000313" key="7">
    <source>
        <dbReference type="Proteomes" id="UP000008143"/>
    </source>
</evidence>
<keyword evidence="7" id="KW-1185">Reference proteome</keyword>
<dbReference type="Proteomes" id="UP000008143">
    <property type="component" value="Chromosome 9"/>
</dbReference>
<dbReference type="PROSITE" id="PS50912">
    <property type="entry name" value="EAR"/>
    <property type="match status" value="7"/>
</dbReference>
<evidence type="ECO:0000313" key="6">
    <source>
        <dbReference type="Ensembl" id="ENSXETP00000040317"/>
    </source>
</evidence>
<dbReference type="CTD" id="54084"/>
<dbReference type="SUPFAM" id="SSF49899">
    <property type="entry name" value="Concanavalin A-like lectins/glucanases"/>
    <property type="match status" value="1"/>
</dbReference>
<dbReference type="Ensembl" id="ENSXETT00000040317">
    <property type="protein sequence ID" value="ENSXETP00000040317"/>
    <property type="gene ID" value="ENSXETG00000018624"/>
</dbReference>
<protein>
    <submittedName>
        <fullName evidence="8">Thrombospondin-type laminin G domain and EAR repeat-containing protein isoform X1</fullName>
    </submittedName>
    <submittedName>
        <fullName evidence="6">Thrombospondin-type laminin G domain and EAR repeats</fullName>
    </submittedName>
</protein>
<dbReference type="eggNOG" id="KOG3544">
    <property type="taxonomic scope" value="Eukaryota"/>
</dbReference>
<dbReference type="InterPro" id="IPR009039">
    <property type="entry name" value="EAR"/>
</dbReference>
<dbReference type="SMART" id="SM00210">
    <property type="entry name" value="TSPN"/>
    <property type="match status" value="1"/>
</dbReference>
<evidence type="ECO:0000313" key="9">
    <source>
        <dbReference type="Xenbase" id="XB-GENE-6050978"/>
    </source>
</evidence>
<dbReference type="RefSeq" id="XP_012826895.2">
    <property type="nucleotide sequence ID" value="XM_012971441.2"/>
</dbReference>
<comment type="subcellular location">
    <subcellularLocation>
        <location evidence="1">Cell projection</location>
        <location evidence="1">Stereocilium</location>
    </subcellularLocation>
</comment>
<dbReference type="OMA" id="THGARDW"/>
<dbReference type="HOGENOM" id="CLU_028578_0_0_1"/>
<proteinExistence type="predicted"/>
<dbReference type="Pfam" id="PF03736">
    <property type="entry name" value="EPTP"/>
    <property type="match status" value="5"/>
</dbReference>
<dbReference type="GeneTree" id="ENSGT00510000047718"/>
<dbReference type="GO" id="GO:0032420">
    <property type="term" value="C:stereocilium"/>
    <property type="evidence" value="ECO:0007669"/>
    <property type="project" value="UniProtKB-SubCell"/>
</dbReference>
<evidence type="ECO:0000256" key="3">
    <source>
        <dbReference type="ARBA" id="ARBA00022737"/>
    </source>
</evidence>
<evidence type="ECO:0000256" key="4">
    <source>
        <dbReference type="SAM" id="SignalP"/>
    </source>
</evidence>
<dbReference type="GeneID" id="100492500"/>
<keyword evidence="3" id="KW-0677">Repeat</keyword>
<feature type="domain" description="Thrombospondin-like N-terminal" evidence="5">
    <location>
        <begin position="35"/>
        <end position="226"/>
    </location>
</feature>
<feature type="signal peptide" evidence="4">
    <location>
        <begin position="1"/>
        <end position="19"/>
    </location>
</feature>
<reference evidence="6" key="1">
    <citation type="journal article" date="2010" name="Science">
        <title>The genome of the Western clawed frog Xenopus tropicalis.</title>
        <authorList>
            <person name="Hellsten U."/>
            <person name="Harland R.M."/>
            <person name="Gilchrist M.J."/>
            <person name="Hendrix D."/>
            <person name="Jurka J."/>
            <person name="Kapitonov V."/>
            <person name="Ovcharenko I."/>
            <person name="Putnam N.H."/>
            <person name="Shu S."/>
            <person name="Taher L."/>
            <person name="Blitz I.L."/>
            <person name="Blumberg B."/>
            <person name="Dichmann D.S."/>
            <person name="Dubchak I."/>
            <person name="Amaya E."/>
            <person name="Detter J.C."/>
            <person name="Fletcher R."/>
            <person name="Gerhard D.S."/>
            <person name="Goodstein D."/>
            <person name="Graves T."/>
            <person name="Grigoriev I.V."/>
            <person name="Grimwood J."/>
            <person name="Kawashima T."/>
            <person name="Lindquist E."/>
            <person name="Lucas S.M."/>
            <person name="Mead P.E."/>
            <person name="Mitros T."/>
            <person name="Ogino H."/>
            <person name="Ohta Y."/>
            <person name="Poliakov A.V."/>
            <person name="Pollet N."/>
            <person name="Robert J."/>
            <person name="Salamov A."/>
            <person name="Sater A.K."/>
            <person name="Schmutz J."/>
            <person name="Terry A."/>
            <person name="Vize P.D."/>
            <person name="Warren W.C."/>
            <person name="Wells D."/>
            <person name="Wills A."/>
            <person name="Wilson R.K."/>
            <person name="Zimmerman L.B."/>
            <person name="Zorn A.M."/>
            <person name="Grainger R."/>
            <person name="Grammer T."/>
            <person name="Khokha M.K."/>
            <person name="Richardson P.M."/>
            <person name="Rokhsar D.S."/>
        </authorList>
    </citation>
    <scope>NUCLEOTIDE SEQUENCE [LARGE SCALE GENOMIC DNA]</scope>
    <source>
        <strain evidence="6">Nigerian</strain>
    </source>
</reference>
<keyword evidence="2 4" id="KW-0732">Signal</keyword>
<dbReference type="AGR" id="Xenbase:XB-GENE-6050978"/>
<dbReference type="InterPro" id="IPR001791">
    <property type="entry name" value="Laminin_G"/>
</dbReference>
<dbReference type="PANTHER" id="PTHR15261:SF4">
    <property type="entry name" value="THROMBOSPONDIN-TYPE LAMININ G DOMAIN AND EAR REPEAT-CONTAINING PROTEIN"/>
    <property type="match status" value="1"/>
</dbReference>
<dbReference type="GO" id="GO:0007165">
    <property type="term" value="P:signal transduction"/>
    <property type="evidence" value="ECO:0000318"/>
    <property type="project" value="GO_Central"/>
</dbReference>
<feature type="chain" id="PRO_5044731458" evidence="4">
    <location>
        <begin position="20"/>
        <end position="683"/>
    </location>
</feature>
<dbReference type="Pfam" id="PF02210">
    <property type="entry name" value="Laminin_G_2"/>
    <property type="match status" value="1"/>
</dbReference>
<evidence type="ECO:0000313" key="8">
    <source>
        <dbReference type="RefSeq" id="XP_012826895.2"/>
    </source>
</evidence>
<sequence>MSALLLVCLWLVICGHQTGLSTRLASWAPCTDLRPLDMLSEMTNSSNASSHLRMVQSQGSRGFHLSTSPHALSFPSSRLFHNCPLFPEEFSLVLTVKIPSIPPKKNEYLFTVVTEKSKHVLLGMRYSENKVHFLFWSPKHTNEWQTKVTFRGISLADNQWHTLILAVSGLSVSLTVDCSVPLDLVLDKPFPSSLNTSGSHIYVGSRKRQKGFFTGLIRQLVLLPGSDATSRICPNSKPRLAELSIPGVLKELPIKIDDSGAHLKYSYETDMKVTLGPQPPCTDTDMSKFWMDTSLKGLFLCNGVKWIPVLESKERRQPTRKEKLDYVEDYQNLATISETMGLEIFLIPDVGHFAVMANKNTQPGSVLYRWTDEKFVVHQYFTTYQAQTWKYFTIGKRIFLALANFERNDDGTEHSVIYKWNPVKLKFLPYQKIRTYSARDWEAFHIDGENFLAVANHREGNNHNINSVIYKWNSSSGLFEVNQTIPTSGAYDWEFFSIGPYNFLVVANTFNGTSTNIQSTIYIRLGNSFRPFQSMMTFGASDWEFFRIQDRFFLAVANSHSYDIGTQGPKNLYVINSTIYELNITGQQFEKFQDILTLSAVDWEFFTLGEDYFLVVANSFDGSSFSVNSVIYRWQGYEGFVAAHYLPTYGCRDWEAFSTDTGSYIMYSSAKEPVSKVLKLRTR</sequence>
<evidence type="ECO:0000256" key="1">
    <source>
        <dbReference type="ARBA" id="ARBA00004645"/>
    </source>
</evidence>
<organism evidence="6">
    <name type="scientific">Xenopus tropicalis</name>
    <name type="common">Western clawed frog</name>
    <name type="synonym">Silurana tropicalis</name>
    <dbReference type="NCBI Taxonomy" id="8364"/>
    <lineage>
        <taxon>Eukaryota</taxon>
        <taxon>Metazoa</taxon>
        <taxon>Chordata</taxon>
        <taxon>Craniata</taxon>
        <taxon>Vertebrata</taxon>
        <taxon>Euteleostomi</taxon>
        <taxon>Amphibia</taxon>
        <taxon>Batrachia</taxon>
        <taxon>Anura</taxon>
        <taxon>Pipoidea</taxon>
        <taxon>Pipidae</taxon>
        <taxon>Xenopodinae</taxon>
        <taxon>Xenopus</taxon>
        <taxon>Silurana</taxon>
    </lineage>
</organism>
<evidence type="ECO:0000256" key="2">
    <source>
        <dbReference type="ARBA" id="ARBA00022729"/>
    </source>
</evidence>
<dbReference type="PANTHER" id="PTHR15261">
    <property type="entry name" value="THROMBOSPONDIN-TYPE LAMININ G DOMAIN AND EAR REPEAT-CONTAINING"/>
    <property type="match status" value="1"/>
</dbReference>
<dbReference type="Bgee" id="ENSXETG00000018624">
    <property type="expression patterns" value="Expressed in embryo"/>
</dbReference>